<dbReference type="OrthoDB" id="5297436at2"/>
<keyword evidence="1" id="KW-0812">Transmembrane</keyword>
<name>A0A1M7RTU3_9SPHN</name>
<dbReference type="STRING" id="198312.SAMN02745193_00380"/>
<keyword evidence="1" id="KW-1133">Transmembrane helix</keyword>
<feature type="transmembrane region" description="Helical" evidence="1">
    <location>
        <begin position="76"/>
        <end position="99"/>
    </location>
</feature>
<accession>A0A1M7RTU3</accession>
<evidence type="ECO:0008006" key="4">
    <source>
        <dbReference type="Google" id="ProtNLM"/>
    </source>
</evidence>
<evidence type="ECO:0000313" key="2">
    <source>
        <dbReference type="EMBL" id="SHN49651.1"/>
    </source>
</evidence>
<dbReference type="Proteomes" id="UP000184391">
    <property type="component" value="Unassembled WGS sequence"/>
</dbReference>
<evidence type="ECO:0000313" key="3">
    <source>
        <dbReference type="Proteomes" id="UP000184391"/>
    </source>
</evidence>
<gene>
    <name evidence="2" type="ORF">SAMN02745193_00380</name>
</gene>
<evidence type="ECO:0000256" key="1">
    <source>
        <dbReference type="SAM" id="Phobius"/>
    </source>
</evidence>
<dbReference type="AlphaFoldDB" id="A0A1M7RTU3"/>
<protein>
    <recommendedName>
        <fullName evidence="4">DUF3429 domain-containing protein</fullName>
    </recommendedName>
</protein>
<feature type="transmembrane region" description="Helical" evidence="1">
    <location>
        <begin position="105"/>
        <end position="123"/>
    </location>
</feature>
<dbReference type="EMBL" id="FRDF01000002">
    <property type="protein sequence ID" value="SHN49651.1"/>
    <property type="molecule type" value="Genomic_DNA"/>
</dbReference>
<organism evidence="2 3">
    <name type="scientific">Erythrobacter sanguineus</name>
    <dbReference type="NCBI Taxonomy" id="198312"/>
    <lineage>
        <taxon>Bacteria</taxon>
        <taxon>Pseudomonadati</taxon>
        <taxon>Pseudomonadota</taxon>
        <taxon>Alphaproteobacteria</taxon>
        <taxon>Sphingomonadales</taxon>
        <taxon>Erythrobacteraceae</taxon>
        <taxon>Erythrobacter/Porphyrobacter group</taxon>
        <taxon>Erythrobacter</taxon>
    </lineage>
</organism>
<feature type="transmembrane region" description="Helical" evidence="1">
    <location>
        <begin position="42"/>
        <end position="64"/>
    </location>
</feature>
<dbReference type="Pfam" id="PF11911">
    <property type="entry name" value="DUF3429"/>
    <property type="match status" value="1"/>
</dbReference>
<dbReference type="InterPro" id="IPR021836">
    <property type="entry name" value="DUF3429"/>
</dbReference>
<proteinExistence type="predicted"/>
<reference evidence="3" key="1">
    <citation type="submission" date="2016-12" db="EMBL/GenBank/DDBJ databases">
        <authorList>
            <person name="Varghese N."/>
            <person name="Submissions S."/>
        </authorList>
    </citation>
    <scope>NUCLEOTIDE SEQUENCE [LARGE SCALE GENOMIC DNA]</scope>
    <source>
        <strain evidence="3">DSM 11032</strain>
    </source>
</reference>
<sequence>MDAPLPVSASSLSPAARTLGYAGLLPQIICLGMVLTGHEWRFVAIAGGFAYAAAIFSFLGGVWWGQAVHSGRATAGAYAVSVMPSLLAVGLFLLWTFGWEWPGPALLYLGALILGSPLIDRALGFAQGDFLRLRWHLSVGLGSLTIALGLLAGQAI</sequence>
<dbReference type="RefSeq" id="WP_072672971.1">
    <property type="nucleotide sequence ID" value="NZ_FRDF01000002.1"/>
</dbReference>
<keyword evidence="1" id="KW-0472">Membrane</keyword>
<feature type="transmembrane region" description="Helical" evidence="1">
    <location>
        <begin position="135"/>
        <end position="155"/>
    </location>
</feature>
<keyword evidence="3" id="KW-1185">Reference proteome</keyword>